<evidence type="ECO:0000259" key="2">
    <source>
        <dbReference type="Pfam" id="PF00149"/>
    </source>
</evidence>
<dbReference type="Proteomes" id="UP000823862">
    <property type="component" value="Unassembled WGS sequence"/>
</dbReference>
<dbReference type="GO" id="GO:0016787">
    <property type="term" value="F:hydrolase activity"/>
    <property type="evidence" value="ECO:0007669"/>
    <property type="project" value="InterPro"/>
</dbReference>
<feature type="chain" id="PRO_5038910218" evidence="1">
    <location>
        <begin position="20"/>
        <end position="827"/>
    </location>
</feature>
<name>A0A9D2HY96_9BACE</name>
<evidence type="ECO:0000313" key="6">
    <source>
        <dbReference type="Proteomes" id="UP000823862"/>
    </source>
</evidence>
<dbReference type="Gene3D" id="3.60.21.10">
    <property type="match status" value="1"/>
</dbReference>
<dbReference type="EMBL" id="DWZI01000043">
    <property type="protein sequence ID" value="HJA86323.1"/>
    <property type="molecule type" value="Genomic_DNA"/>
</dbReference>
<feature type="domain" description="Pyrrolo-quinoline quinone repeat" evidence="3">
    <location>
        <begin position="478"/>
        <end position="660"/>
    </location>
</feature>
<protein>
    <submittedName>
        <fullName evidence="5">PQQ-binding-like beta-propeller repeat protein</fullName>
    </submittedName>
</protein>
<dbReference type="Pfam" id="PF13360">
    <property type="entry name" value="PQQ_2"/>
    <property type="match status" value="2"/>
</dbReference>
<dbReference type="Gene3D" id="2.130.10.10">
    <property type="entry name" value="YVTN repeat-like/Quinoprotein amine dehydrogenase"/>
    <property type="match status" value="1"/>
</dbReference>
<dbReference type="SUPFAM" id="SSF50998">
    <property type="entry name" value="Quinoprotein alcohol dehydrogenase-like"/>
    <property type="match status" value="2"/>
</dbReference>
<evidence type="ECO:0000259" key="4">
    <source>
        <dbReference type="Pfam" id="PF16371"/>
    </source>
</evidence>
<dbReference type="Gene3D" id="2.40.10.480">
    <property type="match status" value="2"/>
</dbReference>
<evidence type="ECO:0000256" key="1">
    <source>
        <dbReference type="SAM" id="SignalP"/>
    </source>
</evidence>
<dbReference type="InterPro" id="IPR032285">
    <property type="entry name" value="Metallophos_N"/>
</dbReference>
<dbReference type="PANTHER" id="PTHR34512:SF30">
    <property type="entry name" value="OUTER MEMBRANE PROTEIN ASSEMBLY FACTOR BAMB"/>
    <property type="match status" value="1"/>
</dbReference>
<reference evidence="5" key="2">
    <citation type="submission" date="2021-04" db="EMBL/GenBank/DDBJ databases">
        <authorList>
            <person name="Gilroy R."/>
        </authorList>
    </citation>
    <scope>NUCLEOTIDE SEQUENCE</scope>
    <source>
        <strain evidence="5">ChiHjej12B11-9795</strain>
    </source>
</reference>
<dbReference type="SUPFAM" id="SSF56300">
    <property type="entry name" value="Metallo-dependent phosphatases"/>
    <property type="match status" value="1"/>
</dbReference>
<sequence length="827" mass="90937">MKRHCISFLCSMAVLSAFAAPYKGTVFIDSNGNGTFDKGEKTLKGVMVSDGRHVVKTQGDGTYELPGHERERFLFVTVPSGYKTTRHYHAIGQGRDSYDFALRPYNAHIGRGGAHHFVQISDTEISTATGQEEWVAAVRSYALNEKAAFIIHTGDICYEKGLKAHKPMFNTENMDVPVYYCIGNHDLVKGKYGEEVFESIYGPVYYSFDAGNVHYIVTPMWGGDYRPGYTKEDVYHWLVNDLAQIPEGKPIVVFNHDYWTSEDRHVFKAGENMTIDLDAHNLKAWIYGHVHINHITRHGNALAICTSTPARGGIDHAASAFRSIRVDANGNLASELRYTYMDKVVEIASIQNEQAPVTEQGEVMLSVNAYHTVSETNAVTCTFWAEGKMIRPEVRLKQQTDFNWFATAKLPAAYEGKTITVEAKVAFADGETAIRQSFFTYSPHSLSGKTGSEWNNLGGNAQHTCISPDTLALPFSLAWTANLGSNVYMASPVIQGNSVFAASIDENAQGKAAIVAMDTRNGSVRWKYPLRASVKNSLAIAQDLVFAQDIYGYLYALDIHTGKLAWEKKLDVARVPGLNDGLAASADKVFAGSGKGLAAFDARTGKQLWQNTEWSQREGTTATLSLSPDETILIGGVQWSAMYANDARTGKLLWGKSENGIRNRASSPAMYDGAMYFLSLNSLFILSEKTGRVLTRKELPYSVDVTSTPLVTKGEIIFGTATEGLVALDRETLEEKWKLRTGKALIYTAPYVNEEAAQIECSPVLTGDVVIVGASDGVFYAVDRRNGTLLWRHQTGAPILTTVAVSGNMFFGVDYAGNVYAFKAANE</sequence>
<dbReference type="InterPro" id="IPR004843">
    <property type="entry name" value="Calcineurin-like_PHP"/>
</dbReference>
<dbReference type="SMART" id="SM00564">
    <property type="entry name" value="PQQ"/>
    <property type="match status" value="7"/>
</dbReference>
<feature type="domain" description="Pyrrolo-quinoline quinone repeat" evidence="3">
    <location>
        <begin position="763"/>
        <end position="822"/>
    </location>
</feature>
<keyword evidence="1" id="KW-0732">Signal</keyword>
<dbReference type="InterPro" id="IPR029052">
    <property type="entry name" value="Metallo-depent_PP-like"/>
</dbReference>
<evidence type="ECO:0000313" key="5">
    <source>
        <dbReference type="EMBL" id="HJA86323.1"/>
    </source>
</evidence>
<dbReference type="InterPro" id="IPR018391">
    <property type="entry name" value="PQQ_b-propeller_rpt"/>
</dbReference>
<comment type="caution">
    <text evidence="5">The sequence shown here is derived from an EMBL/GenBank/DDBJ whole genome shotgun (WGS) entry which is preliminary data.</text>
</comment>
<dbReference type="InterPro" id="IPR013783">
    <property type="entry name" value="Ig-like_fold"/>
</dbReference>
<feature type="domain" description="Calcineurin-like phosphoesterase" evidence="2">
    <location>
        <begin position="117"/>
        <end position="292"/>
    </location>
</feature>
<feature type="signal peptide" evidence="1">
    <location>
        <begin position="1"/>
        <end position="19"/>
    </location>
</feature>
<dbReference type="AlphaFoldDB" id="A0A9D2HY96"/>
<dbReference type="InterPro" id="IPR015943">
    <property type="entry name" value="WD40/YVTN_repeat-like_dom_sf"/>
</dbReference>
<dbReference type="InterPro" id="IPR002372">
    <property type="entry name" value="PQQ_rpt_dom"/>
</dbReference>
<feature type="domain" description="Calcineurin-like phosphoesterase N-terminal" evidence="4">
    <location>
        <begin position="34"/>
        <end position="89"/>
    </location>
</feature>
<dbReference type="Gene3D" id="2.60.40.10">
    <property type="entry name" value="Immunoglobulins"/>
    <property type="match status" value="1"/>
</dbReference>
<reference evidence="5" key="1">
    <citation type="journal article" date="2021" name="PeerJ">
        <title>Extensive microbial diversity within the chicken gut microbiome revealed by metagenomics and culture.</title>
        <authorList>
            <person name="Gilroy R."/>
            <person name="Ravi A."/>
            <person name="Getino M."/>
            <person name="Pursley I."/>
            <person name="Horton D.L."/>
            <person name="Alikhan N.F."/>
            <person name="Baker D."/>
            <person name="Gharbi K."/>
            <person name="Hall N."/>
            <person name="Watson M."/>
            <person name="Adriaenssens E.M."/>
            <person name="Foster-Nyarko E."/>
            <person name="Jarju S."/>
            <person name="Secka A."/>
            <person name="Antonio M."/>
            <person name="Oren A."/>
            <person name="Chaudhuri R.R."/>
            <person name="La Ragione R."/>
            <person name="Hildebrand F."/>
            <person name="Pallen M.J."/>
        </authorList>
    </citation>
    <scope>NUCLEOTIDE SEQUENCE</scope>
    <source>
        <strain evidence="5">ChiHjej12B11-9795</strain>
    </source>
</reference>
<gene>
    <name evidence="5" type="ORF">H9950_09090</name>
</gene>
<accession>A0A9D2HY96</accession>
<organism evidence="5 6">
    <name type="scientific">Candidatus Bacteroides avicola</name>
    <dbReference type="NCBI Taxonomy" id="2838468"/>
    <lineage>
        <taxon>Bacteria</taxon>
        <taxon>Pseudomonadati</taxon>
        <taxon>Bacteroidota</taxon>
        <taxon>Bacteroidia</taxon>
        <taxon>Bacteroidales</taxon>
        <taxon>Bacteroidaceae</taxon>
        <taxon>Bacteroides</taxon>
    </lineage>
</organism>
<dbReference type="InterPro" id="IPR011047">
    <property type="entry name" value="Quinoprotein_ADH-like_sf"/>
</dbReference>
<evidence type="ECO:0000259" key="3">
    <source>
        <dbReference type="Pfam" id="PF13360"/>
    </source>
</evidence>
<dbReference type="Pfam" id="PF00149">
    <property type="entry name" value="Metallophos"/>
    <property type="match status" value="1"/>
</dbReference>
<dbReference type="PANTHER" id="PTHR34512">
    <property type="entry name" value="CELL SURFACE PROTEIN"/>
    <property type="match status" value="1"/>
</dbReference>
<proteinExistence type="predicted"/>
<dbReference type="Pfam" id="PF16371">
    <property type="entry name" value="MetallophosN"/>
    <property type="match status" value="1"/>
</dbReference>